<proteinExistence type="predicted"/>
<evidence type="ECO:0000313" key="2">
    <source>
        <dbReference type="EMBL" id="ADW16455.1"/>
    </source>
</evidence>
<dbReference type="KEGG" id="dpr:Despr_0271"/>
<evidence type="ECO:0000313" key="3">
    <source>
        <dbReference type="Proteomes" id="UP000006365"/>
    </source>
</evidence>
<dbReference type="RefSeq" id="WP_015723003.1">
    <property type="nucleotide sequence ID" value="NC_014972.1"/>
</dbReference>
<gene>
    <name evidence="2" type="ordered locus">Despr_0271</name>
</gene>
<evidence type="ECO:0000256" key="1">
    <source>
        <dbReference type="SAM" id="MobiDB-lite"/>
    </source>
</evidence>
<organism evidence="2 3">
    <name type="scientific">Desulfobulbus propionicus (strain ATCC 33891 / DSM 2032 / VKM B-1956 / 1pr3)</name>
    <dbReference type="NCBI Taxonomy" id="577650"/>
    <lineage>
        <taxon>Bacteria</taxon>
        <taxon>Pseudomonadati</taxon>
        <taxon>Thermodesulfobacteriota</taxon>
        <taxon>Desulfobulbia</taxon>
        <taxon>Desulfobulbales</taxon>
        <taxon>Desulfobulbaceae</taxon>
        <taxon>Desulfobulbus</taxon>
    </lineage>
</organism>
<accession>A0A7U3YJB9</accession>
<reference evidence="2 3" key="1">
    <citation type="journal article" date="2011" name="Stand. Genomic Sci.">
        <title>Complete genome sequence of Desulfobulbus propionicus type strain (1pr3).</title>
        <authorList>
            <person name="Pagani I."/>
            <person name="Lapidus A."/>
            <person name="Nolan M."/>
            <person name="Lucas S."/>
            <person name="Hammon N."/>
            <person name="Deshpande S."/>
            <person name="Cheng J.F."/>
            <person name="Chertkov O."/>
            <person name="Davenport K."/>
            <person name="Tapia R."/>
            <person name="Han C."/>
            <person name="Goodwin L."/>
            <person name="Pitluck S."/>
            <person name="Liolios K."/>
            <person name="Mavromatis K."/>
            <person name="Ivanova N."/>
            <person name="Mikhailova N."/>
            <person name="Pati A."/>
            <person name="Chen A."/>
            <person name="Palaniappan K."/>
            <person name="Land M."/>
            <person name="Hauser L."/>
            <person name="Chang Y.J."/>
            <person name="Jeffries C.D."/>
            <person name="Detter J.C."/>
            <person name="Brambilla E."/>
            <person name="Kannan K.P."/>
            <person name="Djao O.D."/>
            <person name="Rohde M."/>
            <person name="Pukall R."/>
            <person name="Spring S."/>
            <person name="Goker M."/>
            <person name="Sikorski J."/>
            <person name="Woyke T."/>
            <person name="Bristow J."/>
            <person name="Eisen J.A."/>
            <person name="Markowitz V."/>
            <person name="Hugenholtz P."/>
            <person name="Kyrpides N.C."/>
            <person name="Klenk H.P."/>
        </authorList>
    </citation>
    <scope>NUCLEOTIDE SEQUENCE [LARGE SCALE GENOMIC DNA]</scope>
    <source>
        <strain evidence="3">ATCC 33891 / DSM 2032 / 1pr3</strain>
    </source>
</reference>
<keyword evidence="3" id="KW-1185">Reference proteome</keyword>
<dbReference type="Proteomes" id="UP000006365">
    <property type="component" value="Chromosome"/>
</dbReference>
<feature type="region of interest" description="Disordered" evidence="1">
    <location>
        <begin position="161"/>
        <end position="186"/>
    </location>
</feature>
<dbReference type="EMBL" id="CP002364">
    <property type="protein sequence ID" value="ADW16455.1"/>
    <property type="molecule type" value="Genomic_DNA"/>
</dbReference>
<dbReference type="AlphaFoldDB" id="A0A7U3YJB9"/>
<protein>
    <submittedName>
        <fullName evidence="2">Uncharacterized protein</fullName>
    </submittedName>
</protein>
<name>A0A7U3YJB9_DESPD</name>
<sequence length="186" mass="20370">MFDRSQEVSASTTSSSIPTIRTPLDLQDAFDEACHAPRALSALIKTARLSYFDPGECRDGSLADHIAQDLQWGLSKLIDLCIDEQARIVAGYVDRYQDSDEHLLRKVTATLEQIKTGWYGNDQVKMELTRALACTAIVAQRGDMLSSHAMELEGRIKALLKEKQPANGGKKQPTAPPDQQGQGVAA</sequence>
<feature type="compositionally biased region" description="Polar residues" evidence="1">
    <location>
        <begin position="177"/>
        <end position="186"/>
    </location>
</feature>